<reference evidence="1" key="2">
    <citation type="journal article" date="2023" name="IMA Fungus">
        <title>Comparative genomic study of the Penicillium genus elucidates a diverse pangenome and 15 lateral gene transfer events.</title>
        <authorList>
            <person name="Petersen C."/>
            <person name="Sorensen T."/>
            <person name="Nielsen M.R."/>
            <person name="Sondergaard T.E."/>
            <person name="Sorensen J.L."/>
            <person name="Fitzpatrick D.A."/>
            <person name="Frisvad J.C."/>
            <person name="Nielsen K.L."/>
        </authorList>
    </citation>
    <scope>NUCLEOTIDE SEQUENCE</scope>
    <source>
        <strain evidence="1">IBT 35673</strain>
    </source>
</reference>
<name>A0A9W9UAW8_PENBR</name>
<evidence type="ECO:0000313" key="1">
    <source>
        <dbReference type="EMBL" id="KAJ5328714.1"/>
    </source>
</evidence>
<dbReference type="EMBL" id="JAPZBQ010000005">
    <property type="protein sequence ID" value="KAJ5328714.1"/>
    <property type="molecule type" value="Genomic_DNA"/>
</dbReference>
<dbReference type="PANTHER" id="PTHR37535:SF3">
    <property type="entry name" value="FLUG DOMAIN-CONTAINING PROTEIN"/>
    <property type="match status" value="1"/>
</dbReference>
<evidence type="ECO:0000313" key="2">
    <source>
        <dbReference type="Proteomes" id="UP001147695"/>
    </source>
</evidence>
<dbReference type="PANTHER" id="PTHR37535">
    <property type="entry name" value="FLUG DOMAIN PROTEIN"/>
    <property type="match status" value="1"/>
</dbReference>
<proteinExistence type="predicted"/>
<sequence>MISENNLQKALQERIARAASRGFTREYQNEKEDEDNTICHRELAPATLEKYDYAVVTWALWRLSRDESTDSNFPNLPVPTPQLLKLFAEFYIVSRKHIPAQKSVCNVFTSFTSRWERDTSRPLSDEVKQDVLNHLSFHIKWSKERGSLIRWVTIDPEFLKGWRYRDDTTLPKNWFREHPVLGMSFVFWVIVHGVADGAFKGHVTVTEVLAAKPPNGRESWTLEWNETAKDLPFFRMVTSEGPKSTKALTFSSLRHNFTSLAQRDGFKDQLRVHGIRGGIANKIDPKASQATRGQALDHQNHDTYLKYQSSLKALDIQALFYDLEPDYECRDMEQSMSHHRDSNVPLQLNAATIEQFQSDDEIIKMNQRIAHLTQEIAGKLEENRDLVFERARLYSKKAKRLLAWKKDFVKNWWDTSYAEYVSGNDFSERDSTPLFDIYKKYLPERSRLSENLLKKATLDSEIGRQCLEDMVTICTSTERAVYYPGMAPEEGRCPICNKSILE</sequence>
<protein>
    <submittedName>
        <fullName evidence="1">Uncharacterized protein</fullName>
    </submittedName>
</protein>
<gene>
    <name evidence="1" type="ORF">N7452_009104</name>
</gene>
<organism evidence="1 2">
    <name type="scientific">Penicillium brevicompactum</name>
    <dbReference type="NCBI Taxonomy" id="5074"/>
    <lineage>
        <taxon>Eukaryota</taxon>
        <taxon>Fungi</taxon>
        <taxon>Dikarya</taxon>
        <taxon>Ascomycota</taxon>
        <taxon>Pezizomycotina</taxon>
        <taxon>Eurotiomycetes</taxon>
        <taxon>Eurotiomycetidae</taxon>
        <taxon>Eurotiales</taxon>
        <taxon>Aspergillaceae</taxon>
        <taxon>Penicillium</taxon>
    </lineage>
</organism>
<reference evidence="1" key="1">
    <citation type="submission" date="2022-12" db="EMBL/GenBank/DDBJ databases">
        <authorList>
            <person name="Petersen C."/>
        </authorList>
    </citation>
    <scope>NUCLEOTIDE SEQUENCE</scope>
    <source>
        <strain evidence="1">IBT 35673</strain>
    </source>
</reference>
<dbReference type="InterPro" id="IPR021842">
    <property type="entry name" value="DUF3435"/>
</dbReference>
<accession>A0A9W9UAW8</accession>
<comment type="caution">
    <text evidence="1">The sequence shown here is derived from an EMBL/GenBank/DDBJ whole genome shotgun (WGS) entry which is preliminary data.</text>
</comment>
<dbReference type="AlphaFoldDB" id="A0A9W9UAW8"/>
<dbReference type="Pfam" id="PF11917">
    <property type="entry name" value="DUF3435"/>
    <property type="match status" value="1"/>
</dbReference>
<dbReference type="Proteomes" id="UP001147695">
    <property type="component" value="Unassembled WGS sequence"/>
</dbReference>